<dbReference type="GO" id="GO:0120159">
    <property type="term" value="F:rRNA pseudouridine synthase activity"/>
    <property type="evidence" value="ECO:0007669"/>
    <property type="project" value="UniProtKB-ARBA"/>
</dbReference>
<dbReference type="Gene3D" id="3.30.2350.10">
    <property type="entry name" value="Pseudouridine synthase"/>
    <property type="match status" value="1"/>
</dbReference>
<dbReference type="PANTHER" id="PTHR21600:SF44">
    <property type="entry name" value="RIBOSOMAL LARGE SUBUNIT PSEUDOURIDINE SYNTHASE D"/>
    <property type="match status" value="1"/>
</dbReference>
<evidence type="ECO:0000313" key="8">
    <source>
        <dbReference type="EMBL" id="MBZ0156221.1"/>
    </source>
</evidence>
<evidence type="ECO:0000313" key="9">
    <source>
        <dbReference type="Proteomes" id="UP000705867"/>
    </source>
</evidence>
<dbReference type="SMART" id="SM00363">
    <property type="entry name" value="S4"/>
    <property type="match status" value="1"/>
</dbReference>
<keyword evidence="4" id="KW-0694">RNA-binding</keyword>
<dbReference type="NCBIfam" id="TIGR00005">
    <property type="entry name" value="rluA_subfam"/>
    <property type="match status" value="1"/>
</dbReference>
<dbReference type="CDD" id="cd00165">
    <property type="entry name" value="S4"/>
    <property type="match status" value="1"/>
</dbReference>
<comment type="catalytic activity">
    <reaction evidence="5">
        <text>a uridine in RNA = a pseudouridine in RNA</text>
        <dbReference type="Rhea" id="RHEA:48348"/>
        <dbReference type="Rhea" id="RHEA-COMP:12068"/>
        <dbReference type="Rhea" id="RHEA-COMP:12069"/>
        <dbReference type="ChEBI" id="CHEBI:65314"/>
        <dbReference type="ChEBI" id="CHEBI:65315"/>
    </reaction>
</comment>
<dbReference type="GO" id="GO:0000455">
    <property type="term" value="P:enzyme-directed rRNA pseudouridine synthesis"/>
    <property type="evidence" value="ECO:0007669"/>
    <property type="project" value="UniProtKB-ARBA"/>
</dbReference>
<evidence type="ECO:0000259" key="7">
    <source>
        <dbReference type="SMART" id="SM00363"/>
    </source>
</evidence>
<comment type="function">
    <text evidence="5">Responsible for synthesis of pseudouridine from uracil.</text>
</comment>
<dbReference type="CDD" id="cd02869">
    <property type="entry name" value="PseudoU_synth_RluA_like"/>
    <property type="match status" value="1"/>
</dbReference>
<dbReference type="GO" id="GO:0003723">
    <property type="term" value="F:RNA binding"/>
    <property type="evidence" value="ECO:0007669"/>
    <property type="project" value="UniProtKB-KW"/>
</dbReference>
<dbReference type="InterPro" id="IPR050188">
    <property type="entry name" value="RluA_PseudoU_synthase"/>
</dbReference>
<evidence type="ECO:0000256" key="6">
    <source>
        <dbReference type="SAM" id="MobiDB-lite"/>
    </source>
</evidence>
<dbReference type="InterPro" id="IPR036986">
    <property type="entry name" value="S4_RNA-bd_sf"/>
</dbReference>
<organism evidence="8 9">
    <name type="scientific">Candidatus Nitrobium versatile</name>
    <dbReference type="NCBI Taxonomy" id="2884831"/>
    <lineage>
        <taxon>Bacteria</taxon>
        <taxon>Pseudomonadati</taxon>
        <taxon>Nitrospirota</taxon>
        <taxon>Nitrospiria</taxon>
        <taxon>Nitrospirales</taxon>
        <taxon>Nitrospiraceae</taxon>
        <taxon>Candidatus Nitrobium</taxon>
    </lineage>
</organism>
<dbReference type="SUPFAM" id="SSF55174">
    <property type="entry name" value="Alpha-L RNA-binding motif"/>
    <property type="match status" value="1"/>
</dbReference>
<dbReference type="Gene3D" id="3.10.290.10">
    <property type="entry name" value="RNA-binding S4 domain"/>
    <property type="match status" value="1"/>
</dbReference>
<comment type="similarity">
    <text evidence="1 5">Belongs to the pseudouridine synthase RluA family.</text>
</comment>
<dbReference type="InterPro" id="IPR006145">
    <property type="entry name" value="PsdUridine_synth_RsuA/RluA"/>
</dbReference>
<evidence type="ECO:0000256" key="4">
    <source>
        <dbReference type="PROSITE-ProRule" id="PRU00182"/>
    </source>
</evidence>
<comment type="caution">
    <text evidence="8">The sequence shown here is derived from an EMBL/GenBank/DDBJ whole genome shotgun (WGS) entry which is preliminary data.</text>
</comment>
<feature type="region of interest" description="Disordered" evidence="6">
    <location>
        <begin position="1"/>
        <end position="27"/>
    </location>
</feature>
<evidence type="ECO:0000256" key="5">
    <source>
        <dbReference type="RuleBase" id="RU362028"/>
    </source>
</evidence>
<feature type="active site" evidence="3">
    <location>
        <position position="159"/>
    </location>
</feature>
<feature type="domain" description="RNA-binding S4" evidence="7">
    <location>
        <begin position="33"/>
        <end position="100"/>
    </location>
</feature>
<reference evidence="8" key="2">
    <citation type="submission" date="2021-08" db="EMBL/GenBank/DDBJ databases">
        <authorList>
            <person name="Dalcin Martins P."/>
        </authorList>
    </citation>
    <scope>NUCLEOTIDE SEQUENCE</scope>
    <source>
        <strain evidence="8">MAG_39</strain>
    </source>
</reference>
<dbReference type="EMBL" id="JAIOIV010000072">
    <property type="protein sequence ID" value="MBZ0156221.1"/>
    <property type="molecule type" value="Genomic_DNA"/>
</dbReference>
<evidence type="ECO:0000256" key="1">
    <source>
        <dbReference type="ARBA" id="ARBA00010876"/>
    </source>
</evidence>
<evidence type="ECO:0000256" key="3">
    <source>
        <dbReference type="PIRSR" id="PIRSR606225-1"/>
    </source>
</evidence>
<dbReference type="EC" id="5.4.99.-" evidence="5"/>
<dbReference type="AlphaFoldDB" id="A0A953J4P6"/>
<dbReference type="InterPro" id="IPR006224">
    <property type="entry name" value="PsdUridine_synth_RluA-like_CS"/>
</dbReference>
<dbReference type="SUPFAM" id="SSF55120">
    <property type="entry name" value="Pseudouridine synthase"/>
    <property type="match status" value="1"/>
</dbReference>
<name>A0A953J4P6_9BACT</name>
<dbReference type="Pfam" id="PF00849">
    <property type="entry name" value="PseudoU_synth_2"/>
    <property type="match status" value="1"/>
</dbReference>
<dbReference type="PANTHER" id="PTHR21600">
    <property type="entry name" value="MITOCHONDRIAL RNA PSEUDOURIDINE SYNTHASE"/>
    <property type="match status" value="1"/>
</dbReference>
<protein>
    <recommendedName>
        <fullName evidence="5">Pseudouridine synthase</fullName>
        <ecNumber evidence="5">5.4.99.-</ecNumber>
    </recommendedName>
</protein>
<dbReference type="InterPro" id="IPR002942">
    <property type="entry name" value="S4_RNA-bd"/>
</dbReference>
<dbReference type="Pfam" id="PF01479">
    <property type="entry name" value="S4"/>
    <property type="match status" value="1"/>
</dbReference>
<accession>A0A953J4P6</accession>
<dbReference type="Proteomes" id="UP000705867">
    <property type="component" value="Unassembled WGS sequence"/>
</dbReference>
<evidence type="ECO:0000256" key="2">
    <source>
        <dbReference type="ARBA" id="ARBA00023235"/>
    </source>
</evidence>
<dbReference type="InterPro" id="IPR006225">
    <property type="entry name" value="PsdUridine_synth_RluC/D"/>
</dbReference>
<keyword evidence="2 5" id="KW-0413">Isomerase</keyword>
<dbReference type="InterPro" id="IPR020103">
    <property type="entry name" value="PsdUridine_synth_cat_dom_sf"/>
</dbReference>
<proteinExistence type="inferred from homology"/>
<sequence>MKKGKADISSPSEGEAPPVPGSRIPVEPQDISKRLDIFAAEKTGITRSQVQRLLRDGHILVNGKPGSPNHTVREHDHIEIVRPEPGVFSRGDTLIPENIPVTILYHDDAVAVVDKPAGLVVYPSAGHERGTLLNALAFHCKKLASIGGPLRPGVVHRLDKDTSGVMVVALDDSAYYHLVEQFRNRTINRNYLTLLYGTLKEDSGEIALQIGRSETDRKKMSTRTRRGKEAVTRWKVLRRFGVATLIEAKLGTGRTHQIRVHFAAIGHPVLGDVTYGKKTFVEAGRKRVSFPRQMLHAATLGFIHPVTGAYLEFTSPIPADMQECIEQLEALCR</sequence>
<dbReference type="PROSITE" id="PS01129">
    <property type="entry name" value="PSI_RLU"/>
    <property type="match status" value="1"/>
</dbReference>
<dbReference type="PROSITE" id="PS50889">
    <property type="entry name" value="S4"/>
    <property type="match status" value="1"/>
</dbReference>
<reference evidence="8" key="1">
    <citation type="journal article" date="2021" name="bioRxiv">
        <title>Unraveling nitrogen, sulfur and carbon metabolic pathways and microbial community transcriptional responses to substrate deprivation and toxicity stresses in a bioreactor mimicking anoxic brackish coastal sediment conditions.</title>
        <authorList>
            <person name="Martins P.D."/>
            <person name="Echeveste M.J."/>
            <person name="Arshad A."/>
            <person name="Kurth J."/>
            <person name="Ouboter H."/>
            <person name="Jetten M.S.M."/>
            <person name="Welte C.U."/>
        </authorList>
    </citation>
    <scope>NUCLEOTIDE SEQUENCE</scope>
    <source>
        <strain evidence="8">MAG_39</strain>
    </source>
</reference>
<gene>
    <name evidence="8" type="ORF">K8I29_08440</name>
</gene>